<name>A0A0F9EHC9_9ZZZZ</name>
<protein>
    <submittedName>
        <fullName evidence="1">Uncharacterized protein</fullName>
    </submittedName>
</protein>
<accession>A0A0F9EHC9</accession>
<gene>
    <name evidence="1" type="ORF">LCGC14_2074200</name>
</gene>
<reference evidence="1" key="1">
    <citation type="journal article" date="2015" name="Nature">
        <title>Complex archaea that bridge the gap between prokaryotes and eukaryotes.</title>
        <authorList>
            <person name="Spang A."/>
            <person name="Saw J.H."/>
            <person name="Jorgensen S.L."/>
            <person name="Zaremba-Niedzwiedzka K."/>
            <person name="Martijn J."/>
            <person name="Lind A.E."/>
            <person name="van Eijk R."/>
            <person name="Schleper C."/>
            <person name="Guy L."/>
            <person name="Ettema T.J."/>
        </authorList>
    </citation>
    <scope>NUCLEOTIDE SEQUENCE</scope>
</reference>
<comment type="caution">
    <text evidence="1">The sequence shown here is derived from an EMBL/GenBank/DDBJ whole genome shotgun (WGS) entry which is preliminary data.</text>
</comment>
<organism evidence="1">
    <name type="scientific">marine sediment metagenome</name>
    <dbReference type="NCBI Taxonomy" id="412755"/>
    <lineage>
        <taxon>unclassified sequences</taxon>
        <taxon>metagenomes</taxon>
        <taxon>ecological metagenomes</taxon>
    </lineage>
</organism>
<evidence type="ECO:0000313" key="1">
    <source>
        <dbReference type="EMBL" id="KKL73508.1"/>
    </source>
</evidence>
<dbReference type="EMBL" id="LAZR01024938">
    <property type="protein sequence ID" value="KKL73508.1"/>
    <property type="molecule type" value="Genomic_DNA"/>
</dbReference>
<dbReference type="AlphaFoldDB" id="A0A0F9EHC9"/>
<sequence length="136" mass="14739">MKTTKAEALRRWSQLEPADPLRVMAPTPYKAAGSKYGTDSIRIGGSPEFIDAVMSNLKTIIDGENHVTRLTLSRAEVKSTEINGERRVFANASAGAEIVYIALNMRGSEGAIASGVFSRDLDGATERFAEVNRYAS</sequence>
<proteinExistence type="predicted"/>